<protein>
    <submittedName>
        <fullName evidence="1">Unnamed protein product</fullName>
    </submittedName>
</protein>
<proteinExistence type="predicted"/>
<dbReference type="EMBL" id="BSXT01000552">
    <property type="protein sequence ID" value="GMF29912.1"/>
    <property type="molecule type" value="Genomic_DNA"/>
</dbReference>
<keyword evidence="2" id="KW-1185">Reference proteome</keyword>
<dbReference type="AlphaFoldDB" id="A0A9W6UBD7"/>
<comment type="caution">
    <text evidence="1">The sequence shown here is derived from an EMBL/GenBank/DDBJ whole genome shotgun (WGS) entry which is preliminary data.</text>
</comment>
<gene>
    <name evidence="1" type="ORF">Pfra01_000651000</name>
</gene>
<organism evidence="1 2">
    <name type="scientific">Phytophthora fragariaefolia</name>
    <dbReference type="NCBI Taxonomy" id="1490495"/>
    <lineage>
        <taxon>Eukaryota</taxon>
        <taxon>Sar</taxon>
        <taxon>Stramenopiles</taxon>
        <taxon>Oomycota</taxon>
        <taxon>Peronosporomycetes</taxon>
        <taxon>Peronosporales</taxon>
        <taxon>Peronosporaceae</taxon>
        <taxon>Phytophthora</taxon>
    </lineage>
</organism>
<evidence type="ECO:0000313" key="1">
    <source>
        <dbReference type="EMBL" id="GMF29912.1"/>
    </source>
</evidence>
<evidence type="ECO:0000313" key="2">
    <source>
        <dbReference type="Proteomes" id="UP001165121"/>
    </source>
</evidence>
<dbReference type="Proteomes" id="UP001165121">
    <property type="component" value="Unassembled WGS sequence"/>
</dbReference>
<accession>A0A9W6UBD7</accession>
<name>A0A9W6UBD7_9STRA</name>
<sequence length="117" mass="13253">MRGETRVESWWSFNGDEDVMKPGTTYLSTNCDQYDRLDAASLATSDDGYPWRSMNGYSLPAESWMPLKGRKVCNRYGVPSTADGETSTERNVDVGDKKADVETLKYCENMRDARSMQ</sequence>
<reference evidence="1" key="1">
    <citation type="submission" date="2023-04" db="EMBL/GenBank/DDBJ databases">
        <title>Phytophthora fragariaefolia NBRC 109709.</title>
        <authorList>
            <person name="Ichikawa N."/>
            <person name="Sato H."/>
            <person name="Tonouchi N."/>
        </authorList>
    </citation>
    <scope>NUCLEOTIDE SEQUENCE</scope>
    <source>
        <strain evidence="1">NBRC 109709</strain>
    </source>
</reference>